<evidence type="ECO:0000313" key="3">
    <source>
        <dbReference type="Proteomes" id="UP000826656"/>
    </source>
</evidence>
<keyword evidence="3" id="KW-1185">Reference proteome</keyword>
<gene>
    <name evidence="2" type="ORF">KY290_020247</name>
</gene>
<dbReference type="Proteomes" id="UP000826656">
    <property type="component" value="Unassembled WGS sequence"/>
</dbReference>
<proteinExistence type="predicted"/>
<protein>
    <submittedName>
        <fullName evidence="2">Uncharacterized protein</fullName>
    </submittedName>
</protein>
<sequence>MRSHFGTKLGYFMILFLWLLRSRREWRKWEREGLETKGVGRVGHYFRPDLVQFKPFTYYQLTQKPFILWDD</sequence>
<organism evidence="2 3">
    <name type="scientific">Solanum tuberosum</name>
    <name type="common">Potato</name>
    <dbReference type="NCBI Taxonomy" id="4113"/>
    <lineage>
        <taxon>Eukaryota</taxon>
        <taxon>Viridiplantae</taxon>
        <taxon>Streptophyta</taxon>
        <taxon>Embryophyta</taxon>
        <taxon>Tracheophyta</taxon>
        <taxon>Spermatophyta</taxon>
        <taxon>Magnoliopsida</taxon>
        <taxon>eudicotyledons</taxon>
        <taxon>Gunneridae</taxon>
        <taxon>Pentapetalae</taxon>
        <taxon>asterids</taxon>
        <taxon>lamiids</taxon>
        <taxon>Solanales</taxon>
        <taxon>Solanaceae</taxon>
        <taxon>Solanoideae</taxon>
        <taxon>Solaneae</taxon>
        <taxon>Solanum</taxon>
    </lineage>
</organism>
<accession>A0ABQ7UY81</accession>
<reference evidence="2 3" key="1">
    <citation type="journal article" date="2021" name="bioRxiv">
        <title>Chromosome-scale and haplotype-resolved genome assembly of a tetraploid potato cultivar.</title>
        <authorList>
            <person name="Sun H."/>
            <person name="Jiao W.-B."/>
            <person name="Krause K."/>
            <person name="Campoy J.A."/>
            <person name="Goel M."/>
            <person name="Folz-Donahue K."/>
            <person name="Kukat C."/>
            <person name="Huettel B."/>
            <person name="Schneeberger K."/>
        </authorList>
    </citation>
    <scope>NUCLEOTIDE SEQUENCE [LARGE SCALE GENOMIC DNA]</scope>
    <source>
        <strain evidence="2">SolTubOtavaFocal</strain>
        <tissue evidence="2">Leaves</tissue>
    </source>
</reference>
<dbReference type="EMBL" id="JAIVGD010000015">
    <property type="protein sequence ID" value="KAH0756754.1"/>
    <property type="molecule type" value="Genomic_DNA"/>
</dbReference>
<comment type="caution">
    <text evidence="2">The sequence shown here is derived from an EMBL/GenBank/DDBJ whole genome shotgun (WGS) entry which is preliminary data.</text>
</comment>
<evidence type="ECO:0000256" key="1">
    <source>
        <dbReference type="SAM" id="SignalP"/>
    </source>
</evidence>
<name>A0ABQ7UY81_SOLTU</name>
<feature type="signal peptide" evidence="1">
    <location>
        <begin position="1"/>
        <end position="22"/>
    </location>
</feature>
<evidence type="ECO:0000313" key="2">
    <source>
        <dbReference type="EMBL" id="KAH0756754.1"/>
    </source>
</evidence>
<feature type="chain" id="PRO_5045592489" evidence="1">
    <location>
        <begin position="23"/>
        <end position="71"/>
    </location>
</feature>
<keyword evidence="1" id="KW-0732">Signal</keyword>